<proteinExistence type="predicted"/>
<dbReference type="InterPro" id="IPR003428">
    <property type="entry name" value="MAM33"/>
</dbReference>
<dbReference type="Gene3D" id="3.10.280.10">
    <property type="entry name" value="Mitochondrial glycoprotein"/>
    <property type="match status" value="1"/>
</dbReference>
<dbReference type="PANTHER" id="PTHR10826">
    <property type="entry name" value="COMPLEMENT COMPONENT 1"/>
    <property type="match status" value="1"/>
</dbReference>
<dbReference type="EMBL" id="CAWUPB010000850">
    <property type="protein sequence ID" value="CAK7325753.1"/>
    <property type="molecule type" value="Genomic_DNA"/>
</dbReference>
<protein>
    <recommendedName>
        <fullName evidence="3">Mitochondrial glycoprotein</fullName>
    </recommendedName>
</protein>
<organism evidence="1 2">
    <name type="scientific">Dovyalis caffra</name>
    <dbReference type="NCBI Taxonomy" id="77055"/>
    <lineage>
        <taxon>Eukaryota</taxon>
        <taxon>Viridiplantae</taxon>
        <taxon>Streptophyta</taxon>
        <taxon>Embryophyta</taxon>
        <taxon>Tracheophyta</taxon>
        <taxon>Spermatophyta</taxon>
        <taxon>Magnoliopsida</taxon>
        <taxon>eudicotyledons</taxon>
        <taxon>Gunneridae</taxon>
        <taxon>Pentapetalae</taxon>
        <taxon>rosids</taxon>
        <taxon>fabids</taxon>
        <taxon>Malpighiales</taxon>
        <taxon>Salicaceae</taxon>
        <taxon>Flacourtieae</taxon>
        <taxon>Dovyalis</taxon>
    </lineage>
</organism>
<dbReference type="Proteomes" id="UP001314170">
    <property type="component" value="Unassembled WGS sequence"/>
</dbReference>
<dbReference type="SUPFAM" id="SSF54529">
    <property type="entry name" value="Mitochondrial glycoprotein MAM33-like"/>
    <property type="match status" value="1"/>
</dbReference>
<accession>A0AAV1QVU3</accession>
<name>A0AAV1QVU3_9ROSI</name>
<dbReference type="AlphaFoldDB" id="A0AAV1QVU3"/>
<reference evidence="1 2" key="1">
    <citation type="submission" date="2024-01" db="EMBL/GenBank/DDBJ databases">
        <authorList>
            <person name="Waweru B."/>
        </authorList>
    </citation>
    <scope>NUCLEOTIDE SEQUENCE [LARGE SCALE GENOMIC DNA]</scope>
</reference>
<evidence type="ECO:0000313" key="2">
    <source>
        <dbReference type="Proteomes" id="UP001314170"/>
    </source>
</evidence>
<dbReference type="InterPro" id="IPR036561">
    <property type="entry name" value="MAM33_sf"/>
</dbReference>
<dbReference type="Pfam" id="PF02330">
    <property type="entry name" value="MAM33"/>
    <property type="match status" value="1"/>
</dbReference>
<dbReference type="GO" id="GO:0005759">
    <property type="term" value="C:mitochondrial matrix"/>
    <property type="evidence" value="ECO:0007669"/>
    <property type="project" value="InterPro"/>
</dbReference>
<comment type="caution">
    <text evidence="1">The sequence shown here is derived from an EMBL/GenBank/DDBJ whole genome shotgun (WGS) entry which is preliminary data.</text>
</comment>
<evidence type="ECO:0008006" key="3">
    <source>
        <dbReference type="Google" id="ProtNLM"/>
    </source>
</evidence>
<keyword evidence="2" id="KW-1185">Reference proteome</keyword>
<dbReference type="PANTHER" id="PTHR10826:SF41">
    <property type="entry name" value="MITOCHONDRIAL GLYCOPROTEIN FAMILY PROTEIN"/>
    <property type="match status" value="1"/>
</dbReference>
<gene>
    <name evidence="1" type="ORF">DCAF_LOCUS3442</name>
</gene>
<sequence length="295" mass="33669">MSFTALLRKSASTVAPLASRLGQRGYHSALFSSLNHQVSLPHKNPSPVVPFLHRFCSTAIETQRPNSTESLVRVLESEIKIAQETDDHDRPVSFDFLVLGYQRFLLCSKGAFQSVWSQRNVMEEKKLRLVEELPKDFPFKFDDNVGQQTVILTREYEGELVKVEVHMPDLVTGEDNDIRDDNDDKERSMKSTIPLVVTVSKKSGTCLVFDCVAYDDEILIDSMSIKVPETSEDQMAYGGPNFHDLDENLKKGLHKYLEIRGIKPSTTDFLLEYMINKDSREYLGWLNNLKQFIEA</sequence>
<evidence type="ECO:0000313" key="1">
    <source>
        <dbReference type="EMBL" id="CAK7325753.1"/>
    </source>
</evidence>